<name>A0A642V474_9ASCO</name>
<dbReference type="GO" id="GO:0005811">
    <property type="term" value="C:lipid droplet"/>
    <property type="evidence" value="ECO:0007669"/>
    <property type="project" value="TreeGrafter"/>
</dbReference>
<proteinExistence type="predicted"/>
<reference evidence="3" key="1">
    <citation type="journal article" date="2019" name="G3 (Bethesda)">
        <title>Genome Assemblies of Two Rare Opportunistic Yeast Pathogens: Diutina rugosa (syn. Candida rugosa) and Trichomonascus ciferrii (syn. Candida ciferrii).</title>
        <authorList>
            <person name="Mixao V."/>
            <person name="Saus E."/>
            <person name="Hansen A.P."/>
            <person name="Lass-Florl C."/>
            <person name="Gabaldon T."/>
        </authorList>
    </citation>
    <scope>NUCLEOTIDE SEQUENCE</scope>
    <source>
        <strain evidence="3">CBS 4856</strain>
    </source>
</reference>
<dbReference type="InterPro" id="IPR018626">
    <property type="entry name" value="LCHN/Anr2"/>
</dbReference>
<dbReference type="InterPro" id="IPR053056">
    <property type="entry name" value="Lipid_Metab_Assoc_Protein"/>
</dbReference>
<dbReference type="VEuPathDB" id="FungiDB:TRICI_003298"/>
<dbReference type="Pfam" id="PF09804">
    <property type="entry name" value="DENND11"/>
    <property type="match status" value="1"/>
</dbReference>
<evidence type="ECO:0000313" key="4">
    <source>
        <dbReference type="Proteomes" id="UP000761534"/>
    </source>
</evidence>
<keyword evidence="4" id="KW-1185">Reference proteome</keyword>
<feature type="domain" description="DUF4484" evidence="2">
    <location>
        <begin position="941"/>
        <end position="983"/>
    </location>
</feature>
<feature type="region of interest" description="Disordered" evidence="1">
    <location>
        <begin position="862"/>
        <end position="893"/>
    </location>
</feature>
<dbReference type="PANTHER" id="PTHR28153">
    <property type="entry name" value="PROTEIN, PUTATIVE-RELATED"/>
    <property type="match status" value="1"/>
</dbReference>
<dbReference type="OrthoDB" id="2152680at2759"/>
<dbReference type="InterPro" id="IPR028115">
    <property type="entry name" value="DUF4484"/>
</dbReference>
<feature type="domain" description="DUF4484" evidence="2">
    <location>
        <begin position="838"/>
        <end position="933"/>
    </location>
</feature>
<evidence type="ECO:0000313" key="3">
    <source>
        <dbReference type="EMBL" id="KAA8913061.1"/>
    </source>
</evidence>
<feature type="compositionally biased region" description="Polar residues" evidence="1">
    <location>
        <begin position="878"/>
        <end position="893"/>
    </location>
</feature>
<organism evidence="3 4">
    <name type="scientific">Trichomonascus ciferrii</name>
    <dbReference type="NCBI Taxonomy" id="44093"/>
    <lineage>
        <taxon>Eukaryota</taxon>
        <taxon>Fungi</taxon>
        <taxon>Dikarya</taxon>
        <taxon>Ascomycota</taxon>
        <taxon>Saccharomycotina</taxon>
        <taxon>Dipodascomycetes</taxon>
        <taxon>Dipodascales</taxon>
        <taxon>Trichomonascaceae</taxon>
        <taxon>Trichomonascus</taxon>
        <taxon>Trichomonascus ciferrii complex</taxon>
    </lineage>
</organism>
<comment type="caution">
    <text evidence="3">The sequence shown here is derived from an EMBL/GenBank/DDBJ whole genome shotgun (WGS) entry which is preliminary data.</text>
</comment>
<evidence type="ECO:0000259" key="2">
    <source>
        <dbReference type="Pfam" id="PF14831"/>
    </source>
</evidence>
<gene>
    <name evidence="3" type="ORF">TRICI_003298</name>
</gene>
<dbReference type="AlphaFoldDB" id="A0A642V474"/>
<protein>
    <recommendedName>
        <fullName evidence="2">DUF4484 domain-containing protein</fullName>
    </recommendedName>
</protein>
<sequence length="989" mass="112268">MNENVGAGWDMLEQSWRLPKELIQIIDQYCDAKTLGALKLTCRAYYDTLSDRIRHLEIRPFDNSKRLLPRVEMDCTCCNEEIGDTKLVSNKPYQACGALGCHKRWFLLHPNKQVCESVVANPEKFQRLLNKVTSLSITFTKNKWPVEILNAIIPLTIRVHTVYVSHFGQKVNLKAWKTFIRPFERMPSIENIQVFHATYGDSIEFAQVLSSTFSKIKFFPLTVYEQDLPLLGDHFFLDHLKFVQILDLIKVGNDLITAECLSRLLLQLTNLRQLYLHASVDNPKNIQWVPDRLDHLELTYRNYSVEPVQGEGTNGRNLSSINVRTIPITQLDGFNLQNVQYFSCSLGGDIGETLLSKLNHNVVQSLRIRIDMNAGSLFPFRAILKSLSLHYSDGSDFELFLSNLTNIIFPSLEYICLRISHFDPCVDWSNILHILASRTAFPCLLDIYISAPPGLIKEPCIQPIPNSFQVIDRSGNVEQTDDRCMFYKAPRPRSVKFDNRKGNTIVWSKSIPGKGDVLQRGLEFRAMPSGLHSVQSDVIYLVQPRRADNNGLELLEGVAVFCQKKDNPLTTDRNGIEMFSLGILCDWADSTSATTHCWVYVDALKGLLEQFVEQRAYSGNTYDLFDKFFDSFHKDQPSDKLETNSNNHPILSLRRLLSYYGPLVFEVWKASILRSRVLLINNNLSAEECCKFLHILSILATFPSDITHLVTEEKFKQLGRINSLYSVTLPDITWLSSEQMSNSAFLATTKDNVLLEKSGIYDFALVTDISTENTHLRTSTGRYVYATRRDHRRFHALSNALGLPHTASHATTSFKDHYGACVGSCLDGLSTLCSHSSINGFLWWASAGEQSTNETLQDDLEGFPLLQGNDNDAEGPSSGESIVNSEEPSSSTLHKNYSLDNSYPLEITAIGYFHQMTRRLFRTCVAIIQDQDYDNGGTPVQNISLELSDITNMGLDAYSSQDREFAVQFMRVWWNRNVKISQLLNICCQ</sequence>
<dbReference type="Pfam" id="PF14831">
    <property type="entry name" value="DUF4484"/>
    <property type="match status" value="2"/>
</dbReference>
<dbReference type="EMBL" id="SWFS01000240">
    <property type="protein sequence ID" value="KAA8913061.1"/>
    <property type="molecule type" value="Genomic_DNA"/>
</dbReference>
<accession>A0A642V474</accession>
<evidence type="ECO:0000256" key="1">
    <source>
        <dbReference type="SAM" id="MobiDB-lite"/>
    </source>
</evidence>
<dbReference type="Proteomes" id="UP000761534">
    <property type="component" value="Unassembled WGS sequence"/>
</dbReference>
<dbReference type="PANTHER" id="PTHR28153:SF1">
    <property type="entry name" value="DUF4484 DOMAIN-CONTAINING PROTEIN"/>
    <property type="match status" value="1"/>
</dbReference>